<name>A0A9E8ZDR0_9CYAN</name>
<keyword evidence="2" id="KW-0812">Transmembrane</keyword>
<feature type="region of interest" description="Disordered" evidence="7">
    <location>
        <begin position="1"/>
        <end position="20"/>
    </location>
</feature>
<dbReference type="PANTHER" id="PTHR42714:SF6">
    <property type="entry name" value="TRANSLATION INITIATION FACTOR IF-2"/>
    <property type="match status" value="1"/>
</dbReference>
<gene>
    <name evidence="9" type="ORF">OXH18_05435</name>
</gene>
<evidence type="ECO:0000259" key="8">
    <source>
        <dbReference type="Pfam" id="PF01926"/>
    </source>
</evidence>
<protein>
    <submittedName>
        <fullName evidence="9">GTP-binding protein</fullName>
    </submittedName>
</protein>
<dbReference type="InterPro" id="IPR006073">
    <property type="entry name" value="GTP-bd"/>
</dbReference>
<evidence type="ECO:0000313" key="10">
    <source>
        <dbReference type="Proteomes" id="UP001163152"/>
    </source>
</evidence>
<organism evidence="9 10">
    <name type="scientific">Thermocoleostomius sinensis A174</name>
    <dbReference type="NCBI Taxonomy" id="2016057"/>
    <lineage>
        <taxon>Bacteria</taxon>
        <taxon>Bacillati</taxon>
        <taxon>Cyanobacteriota</taxon>
        <taxon>Cyanophyceae</taxon>
        <taxon>Oculatellales</taxon>
        <taxon>Oculatellaceae</taxon>
        <taxon>Thermocoleostomius</taxon>
    </lineage>
</organism>
<sequence length="491" mass="52687">MTQRNVPNYGSLNNGSTGSTNVNAELEETILSFSDIQAELNYRQAQTVLRDLVQKLDLTPAERQGLEAEVESLETMLDKLDRQVVHIAVFGMVGRGKSSLLNALLGQEVFTTGPTHGVTQTIQSAEWTTSEEAIDGSHQKLWKVSLPGVGNSCIQLIDTPGIDEVDGEAREALARQVAKQADLILFVIAGDMTQVEFVALSELRQANKPILLVLNKMDQYPSADRLAIYEKIRDDRVRTLLSPNEIVMAAASPLVAKAVRRSDGKLVPQLNRGVPQVEDVKLKILEVLHREGKSLVALNTMLFADSVNEQVLQRKLEIRDRSANQIIWNGTMTKAITTALNPITVVDLLSGAAIDVAMIVALSRLYGIAMTQAGAVALLQKIAISLGGITASELLITAGLGSLKSVLGLSAPATGGVSLAPYLSVAVTQAGIAGVSTYGIGQVIKVYLANGASWGPDGPKAVIDRILSTLDETSIMNRIRDELREKLGVKG</sequence>
<dbReference type="NCBIfam" id="TIGR00231">
    <property type="entry name" value="small_GTP"/>
    <property type="match status" value="1"/>
</dbReference>
<dbReference type="EMBL" id="CP113797">
    <property type="protein sequence ID" value="WAL61434.1"/>
    <property type="molecule type" value="Genomic_DNA"/>
</dbReference>
<dbReference type="GO" id="GO:0005525">
    <property type="term" value="F:GTP binding"/>
    <property type="evidence" value="ECO:0007669"/>
    <property type="project" value="UniProtKB-KW"/>
</dbReference>
<dbReference type="GO" id="GO:0002098">
    <property type="term" value="P:tRNA wobble uridine modification"/>
    <property type="evidence" value="ECO:0007669"/>
    <property type="project" value="TreeGrafter"/>
</dbReference>
<evidence type="ECO:0000256" key="4">
    <source>
        <dbReference type="ARBA" id="ARBA00022989"/>
    </source>
</evidence>
<evidence type="ECO:0000256" key="3">
    <source>
        <dbReference type="ARBA" id="ARBA00022741"/>
    </source>
</evidence>
<evidence type="ECO:0000256" key="5">
    <source>
        <dbReference type="ARBA" id="ARBA00023134"/>
    </source>
</evidence>
<evidence type="ECO:0000256" key="7">
    <source>
        <dbReference type="SAM" id="MobiDB-lite"/>
    </source>
</evidence>
<evidence type="ECO:0000256" key="6">
    <source>
        <dbReference type="ARBA" id="ARBA00023136"/>
    </source>
</evidence>
<dbReference type="InterPro" id="IPR005225">
    <property type="entry name" value="Small_GTP-bd"/>
</dbReference>
<evidence type="ECO:0000256" key="2">
    <source>
        <dbReference type="ARBA" id="ARBA00022692"/>
    </source>
</evidence>
<dbReference type="KEGG" id="tsin:OXH18_05435"/>
<dbReference type="GO" id="GO:0016020">
    <property type="term" value="C:membrane"/>
    <property type="evidence" value="ECO:0007669"/>
    <property type="project" value="UniProtKB-SubCell"/>
</dbReference>
<dbReference type="Proteomes" id="UP001163152">
    <property type="component" value="Chromosome"/>
</dbReference>
<dbReference type="PANTHER" id="PTHR42714">
    <property type="entry name" value="TRNA MODIFICATION GTPASE GTPBP3"/>
    <property type="match status" value="1"/>
</dbReference>
<dbReference type="GO" id="GO:0005737">
    <property type="term" value="C:cytoplasm"/>
    <property type="evidence" value="ECO:0007669"/>
    <property type="project" value="TreeGrafter"/>
</dbReference>
<dbReference type="CDD" id="cd00880">
    <property type="entry name" value="Era_like"/>
    <property type="match status" value="1"/>
</dbReference>
<dbReference type="AlphaFoldDB" id="A0A9E8ZDR0"/>
<feature type="domain" description="G" evidence="8">
    <location>
        <begin position="86"/>
        <end position="216"/>
    </location>
</feature>
<evidence type="ECO:0000313" key="9">
    <source>
        <dbReference type="EMBL" id="WAL61434.1"/>
    </source>
</evidence>
<evidence type="ECO:0000256" key="1">
    <source>
        <dbReference type="ARBA" id="ARBA00004141"/>
    </source>
</evidence>
<dbReference type="InterPro" id="IPR027417">
    <property type="entry name" value="P-loop_NTPase"/>
</dbReference>
<keyword evidence="3" id="KW-0547">Nucleotide-binding</keyword>
<keyword evidence="10" id="KW-1185">Reference proteome</keyword>
<keyword evidence="5" id="KW-0342">GTP-binding</keyword>
<proteinExistence type="predicted"/>
<dbReference type="Pfam" id="PF05128">
    <property type="entry name" value="DUF697"/>
    <property type="match status" value="1"/>
</dbReference>
<dbReference type="Gene3D" id="3.40.50.300">
    <property type="entry name" value="P-loop containing nucleotide triphosphate hydrolases"/>
    <property type="match status" value="1"/>
</dbReference>
<accession>A0A9E8ZDR0</accession>
<comment type="subcellular location">
    <subcellularLocation>
        <location evidence="1">Membrane</location>
        <topology evidence="1">Multi-pass membrane protein</topology>
    </subcellularLocation>
</comment>
<keyword evidence="4" id="KW-1133">Transmembrane helix</keyword>
<dbReference type="RefSeq" id="WP_268611389.1">
    <property type="nucleotide sequence ID" value="NZ_CP113797.1"/>
</dbReference>
<keyword evidence="6" id="KW-0472">Membrane</keyword>
<dbReference type="GO" id="GO:0030488">
    <property type="term" value="P:tRNA methylation"/>
    <property type="evidence" value="ECO:0007669"/>
    <property type="project" value="TreeGrafter"/>
</dbReference>
<dbReference type="SUPFAM" id="SSF52540">
    <property type="entry name" value="P-loop containing nucleoside triphosphate hydrolases"/>
    <property type="match status" value="1"/>
</dbReference>
<dbReference type="InterPro" id="IPR021147">
    <property type="entry name" value="DUF697"/>
</dbReference>
<reference evidence="9" key="1">
    <citation type="submission" date="2022-12" db="EMBL/GenBank/DDBJ databases">
        <title>Polyphasic identification of a Novel Hot-Spring Cyanobacterium Ocullathermofonsia sinensis gen nov. sp. nov. and Genomic Insights on its Adaptations to the Thermal Habitat.</title>
        <authorList>
            <person name="Daroch M."/>
            <person name="Tang J."/>
            <person name="Jiang Y."/>
        </authorList>
    </citation>
    <scope>NUCLEOTIDE SEQUENCE</scope>
    <source>
        <strain evidence="9">PKUAC-SCTA174</strain>
    </source>
</reference>
<dbReference type="Pfam" id="PF01926">
    <property type="entry name" value="MMR_HSR1"/>
    <property type="match status" value="1"/>
</dbReference>